<comment type="similarity">
    <text evidence="1 4">Belongs to the bacterial flagellin family.</text>
</comment>
<evidence type="ECO:0000256" key="4">
    <source>
        <dbReference type="RuleBase" id="RU362073"/>
    </source>
</evidence>
<dbReference type="GO" id="GO:0005576">
    <property type="term" value="C:extracellular region"/>
    <property type="evidence" value="ECO:0007669"/>
    <property type="project" value="UniProtKB-SubCell"/>
</dbReference>
<dbReference type="KEGG" id="dtx:ATSB10_01080"/>
<sequence length="484" mass="48103">MSFVINTNVSSLNAQNNLDKSRSMLAQATQRLSSGLKINSAADNAAGFAISQRYTTQIGGLAQASANASDAINLAQTTGSALDQVTANLQAIRDLAAQSANGTYSNADRATIDNEVQQRLQEITRIANQTTFNGKKVLDGSLQSQSFQIGANVGQTVSVALGQSVKASDMGAVAEVQSGDISATFGTTTGLKLAAGDLTVSVDGGTTTSNVAAGTYTSVAGLASAINTAAGSSIATVDTNGELKITNASATKTINFGGTAASTLGLGTPVAVSSSADSTGAVAAVATVNAAPSLASEGLSINGTSVDLTGVKSLQDLSDAINAAGVDGVSAAVSADGKGVNFYSNSALKIADTGGNIIGTNAKDANTTATYVAGNSAATGGSLAKGSVGTVDGANDLISRVDVALKSVSDFAAQLGAVQNRFQSTISTLAAQSTNLKASQSTIQDADFAAETANLSKAQVLQQAGISVLAQANSQPQQVLKLLQ</sequence>
<dbReference type="InterPro" id="IPR046358">
    <property type="entry name" value="Flagellin_C"/>
</dbReference>
<reference evidence="7 8" key="1">
    <citation type="submission" date="2016-02" db="EMBL/GenBank/DDBJ databases">
        <title>Complete genome sequencing and analysis of ATSB10, Dyella thiooxydans isolated from rhizosphere soil of sunflower (Helianthus annuus L.).</title>
        <authorList>
            <person name="Lee Y."/>
            <person name="Hwangbo K."/>
            <person name="Chung H."/>
            <person name="Yoo J."/>
            <person name="Kim K.Y."/>
            <person name="Sa T.M."/>
            <person name="Um Y."/>
            <person name="Madhaiyan M."/>
        </authorList>
    </citation>
    <scope>NUCLEOTIDE SEQUENCE [LARGE SCALE GENOMIC DNA]</scope>
    <source>
        <strain evidence="7 8">ATSB10</strain>
    </source>
</reference>
<gene>
    <name evidence="7" type="ORF">ATSB10_01080</name>
</gene>
<dbReference type="GO" id="GO:0009288">
    <property type="term" value="C:bacterial-type flagellum"/>
    <property type="evidence" value="ECO:0007669"/>
    <property type="project" value="UniProtKB-SubCell"/>
</dbReference>
<feature type="domain" description="Flagellin N-terminal" evidence="5">
    <location>
        <begin position="5"/>
        <end position="141"/>
    </location>
</feature>
<protein>
    <recommendedName>
        <fullName evidence="4">Flagellin</fullName>
    </recommendedName>
</protein>
<comment type="subcellular location">
    <subcellularLocation>
        <location evidence="4">Secreted</location>
    </subcellularLocation>
    <subcellularLocation>
        <location evidence="4">Bacterial flagellum</location>
    </subcellularLocation>
</comment>
<dbReference type="RefSeq" id="WP_063669936.1">
    <property type="nucleotide sequence ID" value="NZ_CP014841.1"/>
</dbReference>
<dbReference type="EMBL" id="CP014841">
    <property type="protein sequence ID" value="AND67562.1"/>
    <property type="molecule type" value="Genomic_DNA"/>
</dbReference>
<evidence type="ECO:0000259" key="6">
    <source>
        <dbReference type="Pfam" id="PF00700"/>
    </source>
</evidence>
<keyword evidence="2 4" id="KW-0964">Secreted</keyword>
<feature type="domain" description="Flagellin C-terminal" evidence="6">
    <location>
        <begin position="399"/>
        <end position="483"/>
    </location>
</feature>
<keyword evidence="3 4" id="KW-0975">Bacterial flagellum</keyword>
<dbReference type="InterPro" id="IPR001492">
    <property type="entry name" value="Flagellin"/>
</dbReference>
<dbReference type="Pfam" id="PF00700">
    <property type="entry name" value="Flagellin_C"/>
    <property type="match status" value="1"/>
</dbReference>
<dbReference type="GO" id="GO:0005198">
    <property type="term" value="F:structural molecule activity"/>
    <property type="evidence" value="ECO:0007669"/>
    <property type="project" value="UniProtKB-UniRule"/>
</dbReference>
<dbReference type="Proteomes" id="UP000077255">
    <property type="component" value="Chromosome"/>
</dbReference>
<dbReference type="Pfam" id="PF00669">
    <property type="entry name" value="Flagellin_N"/>
    <property type="match status" value="1"/>
</dbReference>
<dbReference type="AlphaFoldDB" id="A0A160MY87"/>
<evidence type="ECO:0000256" key="3">
    <source>
        <dbReference type="ARBA" id="ARBA00023143"/>
    </source>
</evidence>
<evidence type="ECO:0000256" key="1">
    <source>
        <dbReference type="ARBA" id="ARBA00005709"/>
    </source>
</evidence>
<dbReference type="PATRIC" id="fig|445710.3.peg.106"/>
<dbReference type="InterPro" id="IPR001029">
    <property type="entry name" value="Flagellin_N"/>
</dbReference>
<comment type="function">
    <text evidence="4">Flagellin is the subunit protein which polymerizes to form the filaments of bacterial flagella.</text>
</comment>
<evidence type="ECO:0000313" key="8">
    <source>
        <dbReference type="Proteomes" id="UP000077255"/>
    </source>
</evidence>
<proteinExistence type="inferred from homology"/>
<dbReference type="STRING" id="445710.ATSB10_01080"/>
<name>A0A160MY87_9GAMM</name>
<dbReference type="Gene3D" id="3.30.70.2120">
    <property type="match status" value="1"/>
</dbReference>
<dbReference type="PANTHER" id="PTHR42792">
    <property type="entry name" value="FLAGELLIN"/>
    <property type="match status" value="1"/>
</dbReference>
<dbReference type="PANTHER" id="PTHR42792:SF2">
    <property type="entry name" value="FLAGELLIN"/>
    <property type="match status" value="1"/>
</dbReference>
<organism evidence="7 8">
    <name type="scientific">Dyella thiooxydans</name>
    <dbReference type="NCBI Taxonomy" id="445710"/>
    <lineage>
        <taxon>Bacteria</taxon>
        <taxon>Pseudomonadati</taxon>
        <taxon>Pseudomonadota</taxon>
        <taxon>Gammaproteobacteria</taxon>
        <taxon>Lysobacterales</taxon>
        <taxon>Rhodanobacteraceae</taxon>
        <taxon>Dyella</taxon>
    </lineage>
</organism>
<dbReference type="Gene3D" id="1.20.1330.10">
    <property type="entry name" value="f41 fragment of flagellin, N-terminal domain"/>
    <property type="match status" value="2"/>
</dbReference>
<dbReference type="SUPFAM" id="SSF64518">
    <property type="entry name" value="Phase 1 flagellin"/>
    <property type="match status" value="1"/>
</dbReference>
<evidence type="ECO:0000259" key="5">
    <source>
        <dbReference type="Pfam" id="PF00669"/>
    </source>
</evidence>
<dbReference type="OrthoDB" id="9796789at2"/>
<keyword evidence="8" id="KW-1185">Reference proteome</keyword>
<accession>A0A160MY87</accession>
<dbReference type="PRINTS" id="PR00207">
    <property type="entry name" value="FLAGELLIN"/>
</dbReference>
<evidence type="ECO:0000313" key="7">
    <source>
        <dbReference type="EMBL" id="AND67562.1"/>
    </source>
</evidence>
<evidence type="ECO:0000256" key="2">
    <source>
        <dbReference type="ARBA" id="ARBA00022525"/>
    </source>
</evidence>